<dbReference type="InterPro" id="IPR020846">
    <property type="entry name" value="MFS_dom"/>
</dbReference>
<name>A0ABU8S781_9SPHN</name>
<evidence type="ECO:0000256" key="5">
    <source>
        <dbReference type="SAM" id="Phobius"/>
    </source>
</evidence>
<feature type="transmembrane region" description="Helical" evidence="5">
    <location>
        <begin position="88"/>
        <end position="107"/>
    </location>
</feature>
<evidence type="ECO:0000313" key="7">
    <source>
        <dbReference type="EMBL" id="MEJ6009827.1"/>
    </source>
</evidence>
<dbReference type="SUPFAM" id="SSF103473">
    <property type="entry name" value="MFS general substrate transporter"/>
    <property type="match status" value="1"/>
</dbReference>
<evidence type="ECO:0000256" key="3">
    <source>
        <dbReference type="ARBA" id="ARBA00022989"/>
    </source>
</evidence>
<comment type="similarity">
    <text evidence="1">Belongs to the sodium:galactoside symporter (TC 2.A.2) family.</text>
</comment>
<protein>
    <submittedName>
        <fullName evidence="7">MFS transporter</fullName>
    </submittedName>
</protein>
<dbReference type="Proteomes" id="UP001379235">
    <property type="component" value="Unassembled WGS sequence"/>
</dbReference>
<feature type="transmembrane region" description="Helical" evidence="5">
    <location>
        <begin position="47"/>
        <end position="68"/>
    </location>
</feature>
<sequence>MELVATPHSPPDSRAWRIRIGSLLVPLAHAAGMNVVTMLGLRFLTDSLAISAGVAGTIFAAVKIYDGLLDPAVGAWSDRFRSNWGRRLPFLFAGGLAMPLGLALLFGTPSFESLLLAELFVALALAIHATGFTLLTIPGFAMVVEASADHHERTRLMAWRVYGNSAGTMLGTTLPGWLLASTGATRSGHFVMALVIGAIVLAATLAAVWLLRDAPRTSSGEAAKERYSLARQARLAWANRPFRLLAFAHIFLLFGTAAGSAGMAYFSRYVLKAGDGWLGSYFLVATIANLVTTPAWVWLSRTIGKKACYMSAMAIYGAMHLLWLSAHEGESQILLGLRAAVIGTAAAGMILCAYSLLSDAVRHDFIQSGERREGAFAGFTTLFDKLSAAIALAAMGWFLAAMGYVASSSGAAAAQSESAVLAVRLCVSVVPALALLCAIFSITTYDLDPASLEDA</sequence>
<comment type="caution">
    <text evidence="7">The sequence shown here is derived from an EMBL/GenBank/DDBJ whole genome shotgun (WGS) entry which is preliminary data.</text>
</comment>
<dbReference type="PANTHER" id="PTHR11328:SF24">
    <property type="entry name" value="MAJOR FACILITATOR SUPERFAMILY (MFS) PROFILE DOMAIN-CONTAINING PROTEIN"/>
    <property type="match status" value="1"/>
</dbReference>
<dbReference type="Pfam" id="PF13347">
    <property type="entry name" value="MFS_2"/>
    <property type="match status" value="1"/>
</dbReference>
<dbReference type="InterPro" id="IPR036259">
    <property type="entry name" value="MFS_trans_sf"/>
</dbReference>
<evidence type="ECO:0000256" key="4">
    <source>
        <dbReference type="ARBA" id="ARBA00023136"/>
    </source>
</evidence>
<evidence type="ECO:0000313" key="8">
    <source>
        <dbReference type="Proteomes" id="UP001379235"/>
    </source>
</evidence>
<dbReference type="RefSeq" id="WP_339966131.1">
    <property type="nucleotide sequence ID" value="NZ_JBBHJY010000003.1"/>
</dbReference>
<feature type="transmembrane region" description="Helical" evidence="5">
    <location>
        <begin position="156"/>
        <end position="178"/>
    </location>
</feature>
<feature type="transmembrane region" description="Helical" evidence="5">
    <location>
        <begin position="278"/>
        <end position="300"/>
    </location>
</feature>
<reference evidence="7 8" key="1">
    <citation type="submission" date="2024-03" db="EMBL/GenBank/DDBJ databases">
        <authorList>
            <person name="Jo J.-H."/>
        </authorList>
    </citation>
    <scope>NUCLEOTIDE SEQUENCE [LARGE SCALE GENOMIC DNA]</scope>
    <source>
        <strain evidence="7 8">AS3R-12</strain>
    </source>
</reference>
<feature type="transmembrane region" description="Helical" evidence="5">
    <location>
        <begin position="386"/>
        <end position="407"/>
    </location>
</feature>
<feature type="transmembrane region" description="Helical" evidence="5">
    <location>
        <begin position="419"/>
        <end position="442"/>
    </location>
</feature>
<keyword evidence="2 5" id="KW-0812">Transmembrane</keyword>
<evidence type="ECO:0000259" key="6">
    <source>
        <dbReference type="PROSITE" id="PS50850"/>
    </source>
</evidence>
<dbReference type="EMBL" id="JBBHJY010000003">
    <property type="protein sequence ID" value="MEJ6009827.1"/>
    <property type="molecule type" value="Genomic_DNA"/>
</dbReference>
<keyword evidence="4 5" id="KW-0472">Membrane</keyword>
<dbReference type="Gene3D" id="1.20.1250.20">
    <property type="entry name" value="MFS general substrate transporter like domains"/>
    <property type="match status" value="1"/>
</dbReference>
<dbReference type="InterPro" id="IPR039672">
    <property type="entry name" value="MFS_2"/>
</dbReference>
<feature type="transmembrane region" description="Helical" evidence="5">
    <location>
        <begin position="244"/>
        <end position="266"/>
    </location>
</feature>
<feature type="transmembrane region" description="Helical" evidence="5">
    <location>
        <begin position="190"/>
        <end position="211"/>
    </location>
</feature>
<dbReference type="PANTHER" id="PTHR11328">
    <property type="entry name" value="MAJOR FACILITATOR SUPERFAMILY DOMAIN-CONTAINING PROTEIN"/>
    <property type="match status" value="1"/>
</dbReference>
<evidence type="ECO:0000256" key="2">
    <source>
        <dbReference type="ARBA" id="ARBA00022692"/>
    </source>
</evidence>
<feature type="domain" description="Major facilitator superfamily (MFS) profile" evidence="6">
    <location>
        <begin position="18"/>
        <end position="446"/>
    </location>
</feature>
<keyword evidence="8" id="KW-1185">Reference proteome</keyword>
<feature type="transmembrane region" description="Helical" evidence="5">
    <location>
        <begin position="119"/>
        <end position="144"/>
    </location>
</feature>
<evidence type="ECO:0000256" key="1">
    <source>
        <dbReference type="ARBA" id="ARBA00009617"/>
    </source>
</evidence>
<feature type="transmembrane region" description="Helical" evidence="5">
    <location>
        <begin position="20"/>
        <end position="41"/>
    </location>
</feature>
<accession>A0ABU8S781</accession>
<proteinExistence type="inferred from homology"/>
<keyword evidence="3 5" id="KW-1133">Transmembrane helix</keyword>
<gene>
    <name evidence="7" type="ORF">WG900_07835</name>
</gene>
<feature type="transmembrane region" description="Helical" evidence="5">
    <location>
        <begin position="332"/>
        <end position="357"/>
    </location>
</feature>
<dbReference type="PROSITE" id="PS50850">
    <property type="entry name" value="MFS"/>
    <property type="match status" value="1"/>
</dbReference>
<organism evidence="7 8">
    <name type="scientific">Novosphingobium aquae</name>
    <dbReference type="NCBI Taxonomy" id="3133435"/>
    <lineage>
        <taxon>Bacteria</taxon>
        <taxon>Pseudomonadati</taxon>
        <taxon>Pseudomonadota</taxon>
        <taxon>Alphaproteobacteria</taxon>
        <taxon>Sphingomonadales</taxon>
        <taxon>Sphingomonadaceae</taxon>
        <taxon>Novosphingobium</taxon>
    </lineage>
</organism>